<dbReference type="Proteomes" id="UP000252038">
    <property type="component" value="Chromosome"/>
</dbReference>
<gene>
    <name evidence="1" type="primary">yhjQ</name>
    <name evidence="1" type="ORF">DK843_03305</name>
</gene>
<dbReference type="InterPro" id="IPR027417">
    <property type="entry name" value="P-loop_NTPase"/>
</dbReference>
<dbReference type="InterPro" id="IPR050678">
    <property type="entry name" value="DNA_Partitioning_ATPase"/>
</dbReference>
<dbReference type="PANTHER" id="PTHR13696">
    <property type="entry name" value="P-LOOP CONTAINING NUCLEOSIDE TRIPHOSPHATE HYDROLASE"/>
    <property type="match status" value="1"/>
</dbReference>
<dbReference type="KEGG" id="chrb:DK843_03305"/>
<dbReference type="SUPFAM" id="SSF52540">
    <property type="entry name" value="P-loop containing nucleoside triphosphate hydrolases"/>
    <property type="match status" value="1"/>
</dbReference>
<dbReference type="Gene3D" id="3.40.50.300">
    <property type="entry name" value="P-loop containing nucleotide triphosphate hydrolases"/>
    <property type="match status" value="1"/>
</dbReference>
<proteinExistence type="predicted"/>
<dbReference type="NCBIfam" id="TIGR03371">
    <property type="entry name" value="cellulose_yhjQ"/>
    <property type="match status" value="1"/>
</dbReference>
<dbReference type="KEGG" id="chri:DK842_20320"/>
<name>A0A344UDS8_9NEIS</name>
<reference evidence="1 2" key="1">
    <citation type="submission" date="2018-05" db="EMBL/GenBank/DDBJ databases">
        <title>Genome sequencing, assembly and analysis of the novel insecticidal bacterium, Chromobacterium phragmitis.</title>
        <authorList>
            <person name="Sparks M.E."/>
            <person name="Blackburn M.B."/>
            <person name="Gundersen-Rindal D.E."/>
        </authorList>
    </citation>
    <scope>NUCLEOTIDE SEQUENCE [LARGE SCALE GENOMIC DNA]</scope>
    <source>
        <strain evidence="1">IIBBL 274-1</strain>
    </source>
</reference>
<dbReference type="EMBL" id="CP029554">
    <property type="protein sequence ID" value="AXE33426.1"/>
    <property type="molecule type" value="Genomic_DNA"/>
</dbReference>
<dbReference type="AlphaFoldDB" id="A0A344UDS8"/>
<evidence type="ECO:0000313" key="1">
    <source>
        <dbReference type="EMBL" id="AXE33426.1"/>
    </source>
</evidence>
<dbReference type="PANTHER" id="PTHR13696:SF99">
    <property type="entry name" value="COBYRINIC ACID AC-DIAMIDE SYNTHASE"/>
    <property type="match status" value="1"/>
</dbReference>
<protein>
    <submittedName>
        <fullName evidence="1">Cellulose synthase operon protein YhjQ</fullName>
    </submittedName>
</protein>
<evidence type="ECO:0000313" key="2">
    <source>
        <dbReference type="Proteomes" id="UP000252038"/>
    </source>
</evidence>
<sequence>MAKPFLPRVEGWRVCNRRCCPRRWVRLACERTPPIAVGAGMSILSICGVRGGCGATAIAAAMAWYREEQGRPVLAIDLCPQNLLRLHFGVPWSEQGGWHASLRHGTDWAESAWQIGRGHLSLVPHGAWAAGEDGPAAGWLRAELGRLARPVGDMVLLDTPLWAQSCRDQAFSVARHVLAVLPADPISCVLSDNLETELVARGVPREGILFVINQFDPARRLDRDVENLLRNMLGSRLAPLPVTRDEAMREALAAGVPVSVFAPESQVADDLRQLAVWLAVKLRRDVESQAA</sequence>
<dbReference type="InterPro" id="IPR017746">
    <property type="entry name" value="Cellulose_synthase_operon_BcsQ"/>
</dbReference>
<dbReference type="Pfam" id="PF06564">
    <property type="entry name" value="CBP_BcsQ"/>
    <property type="match status" value="1"/>
</dbReference>
<accession>A0A344UDS8</accession>
<organism evidence="1 2">
    <name type="scientific">Chromobacterium phragmitis</name>
    <dbReference type="NCBI Taxonomy" id="2202141"/>
    <lineage>
        <taxon>Bacteria</taxon>
        <taxon>Pseudomonadati</taxon>
        <taxon>Pseudomonadota</taxon>
        <taxon>Betaproteobacteria</taxon>
        <taxon>Neisseriales</taxon>
        <taxon>Chromobacteriaceae</taxon>
        <taxon>Chromobacterium</taxon>
    </lineage>
</organism>